<comment type="catalytic activity">
    <reaction evidence="1 10">
        <text>Transfers a segment of a (1-&gt;4)-alpha-D-glucan to a new position in an acceptor, which may be glucose or a (1-&gt;4)-alpha-D-glucan.</text>
        <dbReference type="EC" id="2.4.1.25"/>
    </reaction>
</comment>
<evidence type="ECO:0000256" key="10">
    <source>
        <dbReference type="RuleBase" id="RU361207"/>
    </source>
</evidence>
<accession>A0A4R9C1P1</accession>
<name>A0A4R9C1P1_9FIRM</name>
<evidence type="ECO:0000256" key="6">
    <source>
        <dbReference type="ARBA" id="ARBA00022679"/>
    </source>
</evidence>
<dbReference type="SUPFAM" id="SSF51445">
    <property type="entry name" value="(Trans)glycosidases"/>
    <property type="match status" value="1"/>
</dbReference>
<dbReference type="AlphaFoldDB" id="A0A4R9C1P1"/>
<keyword evidence="6 10" id="KW-0808">Transferase</keyword>
<evidence type="ECO:0000256" key="2">
    <source>
        <dbReference type="ARBA" id="ARBA00005684"/>
    </source>
</evidence>
<dbReference type="InterPro" id="IPR017853">
    <property type="entry name" value="GH"/>
</dbReference>
<dbReference type="Gene3D" id="3.20.20.80">
    <property type="entry name" value="Glycosidases"/>
    <property type="match status" value="1"/>
</dbReference>
<dbReference type="EC" id="2.4.1.25" evidence="3 10"/>
<dbReference type="RefSeq" id="WP_134768833.1">
    <property type="nucleotide sequence ID" value="NZ_SCFR01000009.1"/>
</dbReference>
<gene>
    <name evidence="11" type="primary">malQ</name>
    <name evidence="11" type="ORF">EQF91_03760</name>
</gene>
<dbReference type="NCBIfam" id="TIGR00217">
    <property type="entry name" value="malQ"/>
    <property type="match status" value="1"/>
</dbReference>
<dbReference type="PANTHER" id="PTHR32438">
    <property type="entry name" value="4-ALPHA-GLUCANOTRANSFERASE DPE1, CHLOROPLASTIC/AMYLOPLASTIC"/>
    <property type="match status" value="1"/>
</dbReference>
<dbReference type="NCBIfam" id="NF011079">
    <property type="entry name" value="PRK14508.1-2"/>
    <property type="match status" value="1"/>
</dbReference>
<evidence type="ECO:0000256" key="5">
    <source>
        <dbReference type="ARBA" id="ARBA00022676"/>
    </source>
</evidence>
<evidence type="ECO:0000256" key="9">
    <source>
        <dbReference type="ARBA" id="ARBA00031501"/>
    </source>
</evidence>
<evidence type="ECO:0000313" key="11">
    <source>
        <dbReference type="EMBL" id="TFF66578.1"/>
    </source>
</evidence>
<dbReference type="EMBL" id="SCFR01000009">
    <property type="protein sequence ID" value="TFF66578.1"/>
    <property type="molecule type" value="Genomic_DNA"/>
</dbReference>
<dbReference type="GO" id="GO:0004134">
    <property type="term" value="F:4-alpha-glucanotransferase activity"/>
    <property type="evidence" value="ECO:0007669"/>
    <property type="project" value="UniProtKB-EC"/>
</dbReference>
<comment type="similarity">
    <text evidence="2 10">Belongs to the disproportionating enzyme family.</text>
</comment>
<keyword evidence="5 10" id="KW-0328">Glycosyltransferase</keyword>
<evidence type="ECO:0000256" key="4">
    <source>
        <dbReference type="ARBA" id="ARBA00020295"/>
    </source>
</evidence>
<protein>
    <recommendedName>
        <fullName evidence="4 10">4-alpha-glucanotransferase</fullName>
        <ecNumber evidence="3 10">2.4.1.25</ecNumber>
    </recommendedName>
    <alternativeName>
        <fullName evidence="8 10">Amylomaltase</fullName>
    </alternativeName>
    <alternativeName>
        <fullName evidence="9 10">Disproportionating enzyme</fullName>
    </alternativeName>
</protein>
<comment type="caution">
    <text evidence="11">The sequence shown here is derived from an EMBL/GenBank/DDBJ whole genome shotgun (WGS) entry which is preliminary data.</text>
</comment>
<dbReference type="Proteomes" id="UP000297454">
    <property type="component" value="Unassembled WGS sequence"/>
</dbReference>
<reference evidence="11 12" key="1">
    <citation type="submission" date="2019-01" db="EMBL/GenBank/DDBJ databases">
        <title>Draft Genome Sequences of Helcococcus ovis Strains Isolated from the Uterus and Vagina of Dairy Cows with Metritis.</title>
        <authorList>
            <person name="Cunha F."/>
            <person name="Jeon S.J."/>
            <person name="Kutzer P."/>
            <person name="Galvao K.N."/>
        </authorList>
    </citation>
    <scope>NUCLEOTIDE SEQUENCE [LARGE SCALE GENOMIC DNA]</scope>
    <source>
        <strain evidence="11 12">KG-37</strain>
    </source>
</reference>
<dbReference type="GO" id="GO:0005975">
    <property type="term" value="P:carbohydrate metabolic process"/>
    <property type="evidence" value="ECO:0007669"/>
    <property type="project" value="InterPro"/>
</dbReference>
<evidence type="ECO:0000256" key="8">
    <source>
        <dbReference type="ARBA" id="ARBA00031423"/>
    </source>
</evidence>
<keyword evidence="12" id="KW-1185">Reference proteome</keyword>
<proteinExistence type="inferred from homology"/>
<dbReference type="PANTHER" id="PTHR32438:SF5">
    <property type="entry name" value="4-ALPHA-GLUCANOTRANSFERASE DPE1, CHLOROPLASTIC_AMYLOPLASTIC"/>
    <property type="match status" value="1"/>
</dbReference>
<dbReference type="Pfam" id="PF02446">
    <property type="entry name" value="Glyco_hydro_77"/>
    <property type="match status" value="1"/>
</dbReference>
<evidence type="ECO:0000256" key="3">
    <source>
        <dbReference type="ARBA" id="ARBA00012560"/>
    </source>
</evidence>
<keyword evidence="7 10" id="KW-0119">Carbohydrate metabolism</keyword>
<evidence type="ECO:0000313" key="12">
    <source>
        <dbReference type="Proteomes" id="UP000297454"/>
    </source>
</evidence>
<evidence type="ECO:0000256" key="1">
    <source>
        <dbReference type="ARBA" id="ARBA00000439"/>
    </source>
</evidence>
<evidence type="ECO:0000256" key="7">
    <source>
        <dbReference type="ARBA" id="ARBA00023277"/>
    </source>
</evidence>
<organism evidence="11 12">
    <name type="scientific">Helcococcus ovis</name>
    <dbReference type="NCBI Taxonomy" id="72026"/>
    <lineage>
        <taxon>Bacteria</taxon>
        <taxon>Bacillati</taxon>
        <taxon>Bacillota</taxon>
        <taxon>Tissierellia</taxon>
        <taxon>Tissierellales</taxon>
        <taxon>Peptoniphilaceae</taxon>
        <taxon>Helcococcus</taxon>
    </lineage>
</organism>
<sequence length="504" mass="59019">MLDEKYNFQKVNDNRTSGVLMHISSLPGPYGIGTMGENARKFVDFLVNAGQTYWQVLPVGPTSYGDSPYQSFSTFAGNPYFIDLEYLKNDGLITQEELNPLNENVDIEKIDYGRLYHERYEILRRAFERFDLSSIDFSSFCKQESFWLNDFSLFMALKDANNGNSWTQWDEKYKSRNKQALKEFEETNKKDIFFHLFIQYIFYKQWIALKEYANSRGIKIIGDIPIYVAEDSSDVWANPQLFLLKPDLTPAFVGGCPPDAFSDAGQLWGNPVYNWDENKKENYRWWIERIRSSFKIFDCVRIDHFRGFESFWQIPAGDDTAKNGSWQKGPAYDLFRQIKEDLGDLPIIAEDLGYMTKEVYEFRQQTAFPGMKIIQFAFNEEMNSEHIPHNYTTDYVVYAGTHDNETLRGWIDNQDHALLQRAKEYAGLTEEEGYNWGIIRLCMTSVADTAIFQLQDLLDLGNWARMNLPGTLGTNWQWRAKELPSDELKDRLYRYTKNSNRLRK</sequence>
<dbReference type="NCBIfam" id="NF011080">
    <property type="entry name" value="PRK14508.1-3"/>
    <property type="match status" value="1"/>
</dbReference>
<dbReference type="InterPro" id="IPR003385">
    <property type="entry name" value="Glyco_hydro_77"/>
</dbReference>